<evidence type="ECO:0000313" key="1">
    <source>
        <dbReference type="EMBL" id="RLP68333.1"/>
    </source>
</evidence>
<protein>
    <submittedName>
        <fullName evidence="1">Uncharacterized protein</fullName>
    </submittedName>
</protein>
<dbReference type="EMBL" id="RCUV01000021">
    <property type="protein sequence ID" value="RLP68333.1"/>
    <property type="molecule type" value="Genomic_DNA"/>
</dbReference>
<dbReference type="Proteomes" id="UP000270299">
    <property type="component" value="Unassembled WGS sequence"/>
</dbReference>
<accession>A0A3L6ZKH0</accession>
<keyword evidence="2" id="KW-1185">Reference proteome</keyword>
<comment type="caution">
    <text evidence="1">The sequence shown here is derived from an EMBL/GenBank/DDBJ whole genome shotgun (WGS) entry which is preliminary data.</text>
</comment>
<evidence type="ECO:0000313" key="2">
    <source>
        <dbReference type="Proteomes" id="UP000270299"/>
    </source>
</evidence>
<proteinExistence type="predicted"/>
<reference evidence="1 2" key="1">
    <citation type="submission" date="2018-10" db="EMBL/GenBank/DDBJ databases">
        <authorList>
            <person name="Li J."/>
        </authorList>
    </citation>
    <scope>NUCLEOTIDE SEQUENCE [LARGE SCALE GENOMIC DNA]</scope>
    <source>
        <strain evidence="1 2">CCTCC AB209002</strain>
    </source>
</reference>
<organism evidence="1 2">
    <name type="scientific">Mycetocola manganoxydans</name>
    <dbReference type="NCBI Taxonomy" id="699879"/>
    <lineage>
        <taxon>Bacteria</taxon>
        <taxon>Bacillati</taxon>
        <taxon>Actinomycetota</taxon>
        <taxon>Actinomycetes</taxon>
        <taxon>Micrococcales</taxon>
        <taxon>Microbacteriaceae</taxon>
        <taxon>Mycetocola</taxon>
    </lineage>
</organism>
<gene>
    <name evidence="1" type="ORF">D9V29_13990</name>
</gene>
<name>A0A3L6ZKH0_9MICO</name>
<dbReference type="AlphaFoldDB" id="A0A3L6ZKH0"/>
<sequence>MKAVPFFREPGDLGDACQGKNPASMRGIRGCDPPSNSISRNQKDLTVGVSHRGLGKIKWIGDFRQEPTDIVRVLQHSRRIELENSNNERGILDHVRLLFYPLDHRVPGVRIWFIPRTIRSVHDRIPQQGKFLEAALLFAHKFI</sequence>